<evidence type="ECO:0000256" key="12">
    <source>
        <dbReference type="ARBA" id="ARBA00022857"/>
    </source>
</evidence>
<dbReference type="PRINTS" id="PR00081">
    <property type="entry name" value="GDHRDH"/>
</dbReference>
<dbReference type="InterPro" id="IPR005002">
    <property type="entry name" value="PMM"/>
</dbReference>
<dbReference type="AlphaFoldDB" id="A0A2N9HN56"/>
<accession>A0A2N9HN56</accession>
<evidence type="ECO:0000256" key="6">
    <source>
        <dbReference type="ARBA" id="ARBA00011738"/>
    </source>
</evidence>
<organism evidence="20">
    <name type="scientific">Fagus sylvatica</name>
    <name type="common">Beechnut</name>
    <dbReference type="NCBI Taxonomy" id="28930"/>
    <lineage>
        <taxon>Eukaryota</taxon>
        <taxon>Viridiplantae</taxon>
        <taxon>Streptophyta</taxon>
        <taxon>Embryophyta</taxon>
        <taxon>Tracheophyta</taxon>
        <taxon>Spermatophyta</taxon>
        <taxon>Magnoliopsida</taxon>
        <taxon>eudicotyledons</taxon>
        <taxon>Gunneridae</taxon>
        <taxon>Pentapetalae</taxon>
        <taxon>rosids</taxon>
        <taxon>fabids</taxon>
        <taxon>Fagales</taxon>
        <taxon>Fagaceae</taxon>
        <taxon>Fagus</taxon>
    </lineage>
</organism>
<dbReference type="InterPro" id="IPR043169">
    <property type="entry name" value="PMM_cap"/>
</dbReference>
<dbReference type="FunFam" id="3.40.50.720:FF:000312">
    <property type="entry name" value="(+)-neomenthol dehydrogenase"/>
    <property type="match status" value="1"/>
</dbReference>
<dbReference type="Gene3D" id="3.30.1240.20">
    <property type="match status" value="1"/>
</dbReference>
<keyword evidence="14" id="KW-0413">Isomerase</keyword>
<dbReference type="InterPro" id="IPR020904">
    <property type="entry name" value="Sc_DH/Rdtase_CS"/>
</dbReference>
<dbReference type="Pfam" id="PF13561">
    <property type="entry name" value="adh_short_C2"/>
    <property type="match status" value="1"/>
</dbReference>
<dbReference type="EC" id="5.4.2.8" evidence="7"/>
<keyword evidence="9" id="KW-0963">Cytoplasm</keyword>
<evidence type="ECO:0000256" key="11">
    <source>
        <dbReference type="ARBA" id="ARBA00022842"/>
    </source>
</evidence>
<feature type="binding site" evidence="17">
    <location>
        <position position="427"/>
    </location>
    <ligand>
        <name>alpha-D-mannose 1-phosphate</name>
        <dbReference type="ChEBI" id="CHEBI:58409"/>
    </ligand>
</feature>
<dbReference type="InterPro" id="IPR023214">
    <property type="entry name" value="HAD_sf"/>
</dbReference>
<evidence type="ECO:0000256" key="16">
    <source>
        <dbReference type="PIRSR" id="PIRSR605002-1"/>
    </source>
</evidence>
<dbReference type="GO" id="GO:0046872">
    <property type="term" value="F:metal ion binding"/>
    <property type="evidence" value="ECO:0007669"/>
    <property type="project" value="UniProtKB-KW"/>
</dbReference>
<feature type="active site" description="Proton donor/acceptor" evidence="16">
    <location>
        <position position="334"/>
    </location>
</feature>
<proteinExistence type="inferred from homology"/>
<dbReference type="InterPro" id="IPR036412">
    <property type="entry name" value="HAD-like_sf"/>
</dbReference>
<dbReference type="CDD" id="cd05324">
    <property type="entry name" value="carb_red_PTCR-like_SDR_c"/>
    <property type="match status" value="1"/>
</dbReference>
<comment type="similarity">
    <text evidence="5">Belongs to the eukaryotic PMM family.</text>
</comment>
<dbReference type="Gene3D" id="3.40.50.1000">
    <property type="entry name" value="HAD superfamily/HAD-like"/>
    <property type="match status" value="1"/>
</dbReference>
<dbReference type="GO" id="GO:0016616">
    <property type="term" value="F:oxidoreductase activity, acting on the CH-OH group of donors, NAD or NADP as acceptor"/>
    <property type="evidence" value="ECO:0007669"/>
    <property type="project" value="InterPro"/>
</dbReference>
<dbReference type="GO" id="GO:0009298">
    <property type="term" value="P:GDP-mannose biosynthetic process"/>
    <property type="evidence" value="ECO:0007669"/>
    <property type="project" value="InterPro"/>
</dbReference>
<comment type="subcellular location">
    <subcellularLocation>
        <location evidence="2">Cytoplasm</location>
    </subcellularLocation>
</comment>
<dbReference type="GO" id="GO:0016020">
    <property type="term" value="C:membrane"/>
    <property type="evidence" value="ECO:0007669"/>
    <property type="project" value="TreeGrafter"/>
</dbReference>
<evidence type="ECO:0000256" key="5">
    <source>
        <dbReference type="ARBA" id="ARBA00009736"/>
    </source>
</evidence>
<dbReference type="SUPFAM" id="SSF51735">
    <property type="entry name" value="NAD(P)-binding Rossmann-fold domains"/>
    <property type="match status" value="1"/>
</dbReference>
<keyword evidence="10 18" id="KW-0479">Metal-binding</keyword>
<dbReference type="PRINTS" id="PR00080">
    <property type="entry name" value="SDRFAMILY"/>
</dbReference>
<evidence type="ECO:0000256" key="7">
    <source>
        <dbReference type="ARBA" id="ARBA00012730"/>
    </source>
</evidence>
<dbReference type="PANTHER" id="PTHR43490">
    <property type="entry name" value="(+)-NEOMENTHOL DEHYDROGENASE"/>
    <property type="match status" value="1"/>
</dbReference>
<gene>
    <name evidence="20" type="ORF">FSB_LOCUS40921</name>
</gene>
<evidence type="ECO:0000256" key="17">
    <source>
        <dbReference type="PIRSR" id="PIRSR605002-2"/>
    </source>
</evidence>
<comment type="subunit">
    <text evidence="6">Homodimer.</text>
</comment>
<dbReference type="InterPro" id="IPR036291">
    <property type="entry name" value="NAD(P)-bd_dom_sf"/>
</dbReference>
<feature type="binding site" evidence="17">
    <location>
        <position position="465"/>
    </location>
    <ligand>
        <name>alpha-D-mannose 1-phosphate</name>
        <dbReference type="ChEBI" id="CHEBI:58409"/>
    </ligand>
</feature>
<dbReference type="EMBL" id="OIVN01003702">
    <property type="protein sequence ID" value="SPD13039.1"/>
    <property type="molecule type" value="Genomic_DNA"/>
</dbReference>
<evidence type="ECO:0000256" key="3">
    <source>
        <dbReference type="ARBA" id="ARBA00004699"/>
    </source>
</evidence>
<feature type="binding site" evidence="18">
    <location>
        <position position="332"/>
    </location>
    <ligand>
        <name>Mg(2+)</name>
        <dbReference type="ChEBI" id="CHEBI:18420"/>
        <label>1</label>
    </ligand>
</feature>
<evidence type="ECO:0000256" key="14">
    <source>
        <dbReference type="ARBA" id="ARBA00023235"/>
    </source>
</evidence>
<dbReference type="PANTHER" id="PTHR43490:SF98">
    <property type="entry name" value="OS02G0640600 PROTEIN"/>
    <property type="match status" value="1"/>
</dbReference>
<name>A0A2N9HN56_FAGSY</name>
<feature type="binding site" evidence="17">
    <location>
        <position position="409"/>
    </location>
    <ligand>
        <name>alpha-D-mannose 1-phosphate</name>
        <dbReference type="ChEBI" id="CHEBI:58409"/>
    </ligand>
</feature>
<evidence type="ECO:0000256" key="19">
    <source>
        <dbReference type="RuleBase" id="RU000363"/>
    </source>
</evidence>
<reference evidence="20" key="1">
    <citation type="submission" date="2018-02" db="EMBL/GenBank/DDBJ databases">
        <authorList>
            <person name="Cohen D.B."/>
            <person name="Kent A.D."/>
        </authorList>
    </citation>
    <scope>NUCLEOTIDE SEQUENCE</scope>
</reference>
<dbReference type="Pfam" id="PF03332">
    <property type="entry name" value="PMM"/>
    <property type="match status" value="1"/>
</dbReference>
<evidence type="ECO:0000256" key="13">
    <source>
        <dbReference type="ARBA" id="ARBA00023002"/>
    </source>
</evidence>
<evidence type="ECO:0000256" key="4">
    <source>
        <dbReference type="ARBA" id="ARBA00006484"/>
    </source>
</evidence>
<feature type="binding site" evidence="18">
    <location>
        <position position="334"/>
    </location>
    <ligand>
        <name>Mg(2+)</name>
        <dbReference type="ChEBI" id="CHEBI:18420"/>
        <label>1</label>
    </ligand>
</feature>
<dbReference type="PROSITE" id="PS00061">
    <property type="entry name" value="ADH_SHORT"/>
    <property type="match status" value="1"/>
</dbReference>
<evidence type="ECO:0000256" key="10">
    <source>
        <dbReference type="ARBA" id="ARBA00022723"/>
    </source>
</evidence>
<comment type="pathway">
    <text evidence="3">Nucleotide-sugar biosynthesis; GDP-alpha-D-mannose biosynthesis; alpha-D-mannose 1-phosphate from D-fructose 6-phosphate: step 2/2.</text>
</comment>
<evidence type="ECO:0000313" key="20">
    <source>
        <dbReference type="EMBL" id="SPD13039.1"/>
    </source>
</evidence>
<evidence type="ECO:0000256" key="1">
    <source>
        <dbReference type="ARBA" id="ARBA00000586"/>
    </source>
</evidence>
<dbReference type="SUPFAM" id="SSF56784">
    <property type="entry name" value="HAD-like"/>
    <property type="match status" value="1"/>
</dbReference>
<evidence type="ECO:0000256" key="9">
    <source>
        <dbReference type="ARBA" id="ARBA00022490"/>
    </source>
</evidence>
<dbReference type="Gene3D" id="3.40.50.720">
    <property type="entry name" value="NAD(P)-binding Rossmann-like Domain"/>
    <property type="match status" value="1"/>
</dbReference>
<feature type="binding site" evidence="17">
    <location>
        <position position="467"/>
    </location>
    <ligand>
        <name>alpha-D-mannose 1-phosphate</name>
        <dbReference type="ChEBI" id="CHEBI:58409"/>
    </ligand>
</feature>
<comment type="catalytic activity">
    <reaction evidence="1">
        <text>alpha-D-mannose 1-phosphate = D-mannose 6-phosphate</text>
        <dbReference type="Rhea" id="RHEA:11140"/>
        <dbReference type="ChEBI" id="CHEBI:58409"/>
        <dbReference type="ChEBI" id="CHEBI:58735"/>
        <dbReference type="EC" id="5.4.2.8"/>
    </reaction>
</comment>
<keyword evidence="13" id="KW-0560">Oxidoreductase</keyword>
<evidence type="ECO:0000256" key="2">
    <source>
        <dbReference type="ARBA" id="ARBA00004496"/>
    </source>
</evidence>
<dbReference type="InterPro" id="IPR002347">
    <property type="entry name" value="SDR_fam"/>
</dbReference>
<feature type="binding site" evidence="17">
    <location>
        <position position="420"/>
    </location>
    <ligand>
        <name>alpha-D-mannose 1-phosphate</name>
        <dbReference type="ChEBI" id="CHEBI:58409"/>
    </ligand>
</feature>
<dbReference type="GO" id="GO:0005737">
    <property type="term" value="C:cytoplasm"/>
    <property type="evidence" value="ECO:0007669"/>
    <property type="project" value="UniProtKB-SubCell"/>
</dbReference>
<comment type="function">
    <text evidence="15">Catalyzes the interconversion of mannose-6-phosphate to mannose-1-phosphate, the precursor for the synthesis of GDP-mannose. GDP-mannose is an essential sugar nucleotide for the synthesis of D-mannose-containing cell wall polysaccharides (galactomannans and glucomannans), glycolipids, glycoproteins and the antioxidant L-ascorbate. Can complement the yeast temperature-sensitive mutant sec53-6.</text>
</comment>
<feature type="binding site" evidence="17">
    <location>
        <position position="341"/>
    </location>
    <ligand>
        <name>alpha-D-mannose 1-phosphate</name>
        <dbReference type="ChEBI" id="CHEBI:58409"/>
    </ligand>
</feature>
<dbReference type="GO" id="GO:0004615">
    <property type="term" value="F:phosphomannomutase activity"/>
    <property type="evidence" value="ECO:0007669"/>
    <property type="project" value="UniProtKB-EC"/>
</dbReference>
<keyword evidence="11 18" id="KW-0460">Magnesium</keyword>
<keyword evidence="12" id="KW-0521">NADP</keyword>
<sequence>MADATKKYAVVTGGNKGIGFGICRKLASNGVVVVLTARDEKKGLEAVQKLRDSGHVLFHQLDVSDPSSIASLADFIKTKYGKLDILVNNAGIAGAIVDWDALAASGFRKEDAKVDLSKIVADQTYELAEDCLKTNYYGTKGMVEAFLPILQLSNSPRIVNVSSSMGHLQKIPNEWAKGVLGDAESLTEERVDEVLSEFLKDMKEGSSETKGWPSFIPAYVVSKAAVNAYTRIVAKKFSSFRVNCVCPGYVKTDINYNNGVLTVDEGAESVVTLALLPNDGPSGLFFYRNEEKKHMRTGIKAFVSFDVKLEKEKKNTLSAMAVRKPGLIALFDVDGTLTAPRKDVTPKMLEFMRELRKLIDDYDYVFSENGLVAHKDGKLIGTQEIINFTLHYLADLDIPIKRGTFIEFRSGMLNISPIGRNCSQEERDDFEKYDKVHNVRPKMVSVFREKFAHLNLTFSIGGQISFDVSITSG</sequence>
<feature type="active site" description="Nucleophile" evidence="16">
    <location>
        <position position="332"/>
    </location>
</feature>
<protein>
    <recommendedName>
        <fullName evidence="8">Phosphomannomutase</fullName>
        <ecNumber evidence="7">5.4.2.8</ecNumber>
    </recommendedName>
</protein>
<evidence type="ECO:0000256" key="15">
    <source>
        <dbReference type="ARBA" id="ARBA00056631"/>
    </source>
</evidence>
<comment type="similarity">
    <text evidence="4 19">Belongs to the short-chain dehydrogenases/reductases (SDR) family.</text>
</comment>
<dbReference type="InterPro" id="IPR045313">
    <property type="entry name" value="CBR1-like"/>
</dbReference>
<dbReference type="Pfam" id="PF00106">
    <property type="entry name" value="adh_short"/>
    <property type="match status" value="1"/>
</dbReference>
<evidence type="ECO:0000256" key="8">
    <source>
        <dbReference type="ARBA" id="ARBA00021706"/>
    </source>
</evidence>
<comment type="cofactor">
    <cofactor evidence="18">
        <name>Mg(2+)</name>
        <dbReference type="ChEBI" id="CHEBI:18420"/>
    </cofactor>
</comment>
<dbReference type="FunFam" id="3.30.1240.20:FF:000001">
    <property type="entry name" value="Phosphomannomutase"/>
    <property type="match status" value="1"/>
</dbReference>
<evidence type="ECO:0000256" key="18">
    <source>
        <dbReference type="PIRSR" id="PIRSR605002-3"/>
    </source>
</evidence>